<feature type="region of interest" description="Disordered" evidence="1">
    <location>
        <begin position="1"/>
        <end position="20"/>
    </location>
</feature>
<evidence type="ECO:0000313" key="2">
    <source>
        <dbReference type="EMBL" id="JAD64353.1"/>
    </source>
</evidence>
<proteinExistence type="predicted"/>
<reference evidence="2" key="1">
    <citation type="submission" date="2014-09" db="EMBL/GenBank/DDBJ databases">
        <authorList>
            <person name="Magalhaes I.L.F."/>
            <person name="Oliveira U."/>
            <person name="Santos F.R."/>
            <person name="Vidigal T.H.D.A."/>
            <person name="Brescovit A.D."/>
            <person name="Santos A.J."/>
        </authorList>
    </citation>
    <scope>NUCLEOTIDE SEQUENCE</scope>
    <source>
        <tissue evidence="2">Shoot tissue taken approximately 20 cm above the soil surface</tissue>
    </source>
</reference>
<reference evidence="2" key="2">
    <citation type="journal article" date="2015" name="Data Brief">
        <title>Shoot transcriptome of the giant reed, Arundo donax.</title>
        <authorList>
            <person name="Barrero R.A."/>
            <person name="Guerrero F.D."/>
            <person name="Moolhuijzen P."/>
            <person name="Goolsby J.A."/>
            <person name="Tidwell J."/>
            <person name="Bellgard S.E."/>
            <person name="Bellgard M.I."/>
        </authorList>
    </citation>
    <scope>NUCLEOTIDE SEQUENCE</scope>
    <source>
        <tissue evidence="2">Shoot tissue taken approximately 20 cm above the soil surface</tissue>
    </source>
</reference>
<name>A0A0A9BQB7_ARUDO</name>
<dbReference type="AlphaFoldDB" id="A0A0A9BQB7"/>
<protein>
    <submittedName>
        <fullName evidence="2">Uncharacterized protein</fullName>
    </submittedName>
</protein>
<dbReference type="EMBL" id="GBRH01233542">
    <property type="protein sequence ID" value="JAD64353.1"/>
    <property type="molecule type" value="Transcribed_RNA"/>
</dbReference>
<organism evidence="2">
    <name type="scientific">Arundo donax</name>
    <name type="common">Giant reed</name>
    <name type="synonym">Donax arundinaceus</name>
    <dbReference type="NCBI Taxonomy" id="35708"/>
    <lineage>
        <taxon>Eukaryota</taxon>
        <taxon>Viridiplantae</taxon>
        <taxon>Streptophyta</taxon>
        <taxon>Embryophyta</taxon>
        <taxon>Tracheophyta</taxon>
        <taxon>Spermatophyta</taxon>
        <taxon>Magnoliopsida</taxon>
        <taxon>Liliopsida</taxon>
        <taxon>Poales</taxon>
        <taxon>Poaceae</taxon>
        <taxon>PACMAD clade</taxon>
        <taxon>Arundinoideae</taxon>
        <taxon>Arundineae</taxon>
        <taxon>Arundo</taxon>
    </lineage>
</organism>
<evidence type="ECO:0000256" key="1">
    <source>
        <dbReference type="SAM" id="MobiDB-lite"/>
    </source>
</evidence>
<sequence length="81" mass="9446">MASTGNKKFPREFYSSQSVPPQTATYLQEHISRIFDEVCSPSNSRIFDHSHHRKILKELPLRSLLQAHTHPTKRTVEKIME</sequence>
<accession>A0A0A9BQB7</accession>